<sequence length="205" mass="22484">MHMRSPPSFFWANSTGAPYGDTLGRIQPFSRSEVIWFLSSANSSWDMRYELRLMGTEAVSSIEWSTARVGGMSVGSAKTSAYWEVMCVISTPGVLMSWVLTSCTTQRLYCLVARTTCLNCNADRSLGAHSLMASRGLPRSTCLVRVVRSVTVLVLQHTCGFHCASQSLPSTTSKSPRLPGYPVLQDLIAGNLPSRSPPLWGEVLW</sequence>
<proteinExistence type="predicted"/>
<accession>A0ABQ5S0J1</accession>
<comment type="caution">
    <text evidence="1">The sequence shown here is derived from an EMBL/GenBank/DDBJ whole genome shotgun (WGS) entry which is preliminary data.</text>
</comment>
<evidence type="ECO:0000313" key="1">
    <source>
        <dbReference type="EMBL" id="GLI63239.1"/>
    </source>
</evidence>
<keyword evidence="2" id="KW-1185">Reference proteome</keyword>
<name>A0ABQ5S0J1_9CHLO</name>
<evidence type="ECO:0000313" key="2">
    <source>
        <dbReference type="Proteomes" id="UP001165090"/>
    </source>
</evidence>
<reference evidence="1 2" key="1">
    <citation type="journal article" date="2023" name="IScience">
        <title>Expanded male sex-determining region conserved during the evolution of homothallism in the green alga Volvox.</title>
        <authorList>
            <person name="Yamamoto K."/>
            <person name="Matsuzaki R."/>
            <person name="Mahakham W."/>
            <person name="Heman W."/>
            <person name="Sekimoto H."/>
            <person name="Kawachi M."/>
            <person name="Minakuchi Y."/>
            <person name="Toyoda A."/>
            <person name="Nozaki H."/>
        </authorList>
    </citation>
    <scope>NUCLEOTIDE SEQUENCE [LARGE SCALE GENOMIC DNA]</scope>
    <source>
        <strain evidence="1 2">NIES-4468</strain>
    </source>
</reference>
<organism evidence="1 2">
    <name type="scientific">Volvox africanus</name>
    <dbReference type="NCBI Taxonomy" id="51714"/>
    <lineage>
        <taxon>Eukaryota</taxon>
        <taxon>Viridiplantae</taxon>
        <taxon>Chlorophyta</taxon>
        <taxon>core chlorophytes</taxon>
        <taxon>Chlorophyceae</taxon>
        <taxon>CS clade</taxon>
        <taxon>Chlamydomonadales</taxon>
        <taxon>Volvocaceae</taxon>
        <taxon>Volvox</taxon>
    </lineage>
</organism>
<protein>
    <submittedName>
        <fullName evidence="1">Uncharacterized protein</fullName>
    </submittedName>
</protein>
<dbReference type="Proteomes" id="UP001165090">
    <property type="component" value="Unassembled WGS sequence"/>
</dbReference>
<gene>
    <name evidence="1" type="ORF">VaNZ11_006131</name>
</gene>
<dbReference type="EMBL" id="BSDZ01000015">
    <property type="protein sequence ID" value="GLI63239.1"/>
    <property type="molecule type" value="Genomic_DNA"/>
</dbReference>